<dbReference type="Proteomes" id="UP000053630">
    <property type="component" value="Unassembled WGS sequence"/>
</dbReference>
<evidence type="ECO:0000256" key="2">
    <source>
        <dbReference type="SAM" id="MobiDB-lite"/>
    </source>
</evidence>
<dbReference type="SUPFAM" id="SSF50630">
    <property type="entry name" value="Acid proteases"/>
    <property type="match status" value="1"/>
</dbReference>
<feature type="coiled-coil region" evidence="1">
    <location>
        <begin position="54"/>
        <end position="81"/>
    </location>
</feature>
<dbReference type="RefSeq" id="XP_007272283.1">
    <property type="nucleotide sequence ID" value="XM_007272221.1"/>
</dbReference>
<keyword evidence="4" id="KW-1185">Reference proteome</keyword>
<gene>
    <name evidence="3" type="ORF">FOMMEDRAFT_163275</name>
</gene>
<proteinExistence type="predicted"/>
<protein>
    <recommendedName>
        <fullName evidence="5">Aspartic peptidase DDI1-type domain-containing protein</fullName>
    </recommendedName>
</protein>
<keyword evidence="1" id="KW-0175">Coiled coil</keyword>
<reference evidence="4" key="1">
    <citation type="journal article" date="2012" name="Science">
        <title>The Paleozoic origin of enzymatic lignin decomposition reconstructed from 31 fungal genomes.</title>
        <authorList>
            <person name="Floudas D."/>
            <person name="Binder M."/>
            <person name="Riley R."/>
            <person name="Barry K."/>
            <person name="Blanchette R.A."/>
            <person name="Henrissat B."/>
            <person name="Martinez A.T."/>
            <person name="Otillar R."/>
            <person name="Spatafora J.W."/>
            <person name="Yadav J.S."/>
            <person name="Aerts A."/>
            <person name="Benoit I."/>
            <person name="Boyd A."/>
            <person name="Carlson A."/>
            <person name="Copeland A."/>
            <person name="Coutinho P.M."/>
            <person name="de Vries R.P."/>
            <person name="Ferreira P."/>
            <person name="Findley K."/>
            <person name="Foster B."/>
            <person name="Gaskell J."/>
            <person name="Glotzer D."/>
            <person name="Gorecki P."/>
            <person name="Heitman J."/>
            <person name="Hesse C."/>
            <person name="Hori C."/>
            <person name="Igarashi K."/>
            <person name="Jurgens J.A."/>
            <person name="Kallen N."/>
            <person name="Kersten P."/>
            <person name="Kohler A."/>
            <person name="Kuees U."/>
            <person name="Kumar T.K.A."/>
            <person name="Kuo A."/>
            <person name="LaButti K."/>
            <person name="Larrondo L.F."/>
            <person name="Lindquist E."/>
            <person name="Ling A."/>
            <person name="Lombard V."/>
            <person name="Lucas S."/>
            <person name="Lundell T."/>
            <person name="Martin R."/>
            <person name="McLaughlin D.J."/>
            <person name="Morgenstern I."/>
            <person name="Morin E."/>
            <person name="Murat C."/>
            <person name="Nagy L.G."/>
            <person name="Nolan M."/>
            <person name="Ohm R.A."/>
            <person name="Patyshakuliyeva A."/>
            <person name="Rokas A."/>
            <person name="Ruiz-Duenas F.J."/>
            <person name="Sabat G."/>
            <person name="Salamov A."/>
            <person name="Samejima M."/>
            <person name="Schmutz J."/>
            <person name="Slot J.C."/>
            <person name="St John F."/>
            <person name="Stenlid J."/>
            <person name="Sun H."/>
            <person name="Sun S."/>
            <person name="Syed K."/>
            <person name="Tsang A."/>
            <person name="Wiebenga A."/>
            <person name="Young D."/>
            <person name="Pisabarro A."/>
            <person name="Eastwood D.C."/>
            <person name="Martin F."/>
            <person name="Cullen D."/>
            <person name="Grigoriev I.V."/>
            <person name="Hibbett D.S."/>
        </authorList>
    </citation>
    <scope>NUCLEOTIDE SEQUENCE [LARGE SCALE GENOMIC DNA]</scope>
    <source>
        <strain evidence="4">MF3/22</strain>
    </source>
</reference>
<evidence type="ECO:0000313" key="3">
    <source>
        <dbReference type="EMBL" id="EJC97453.1"/>
    </source>
</evidence>
<dbReference type="KEGG" id="fme:FOMMEDRAFT_163275"/>
<dbReference type="InterPro" id="IPR021109">
    <property type="entry name" value="Peptidase_aspartic_dom_sf"/>
</dbReference>
<feature type="compositionally biased region" description="Basic and acidic residues" evidence="2">
    <location>
        <begin position="164"/>
        <end position="175"/>
    </location>
</feature>
<evidence type="ECO:0008006" key="5">
    <source>
        <dbReference type="Google" id="ProtNLM"/>
    </source>
</evidence>
<dbReference type="AlphaFoldDB" id="R7SFH0"/>
<dbReference type="EMBL" id="JH718439">
    <property type="protein sequence ID" value="EJC97453.1"/>
    <property type="molecule type" value="Genomic_DNA"/>
</dbReference>
<dbReference type="CDD" id="cd00303">
    <property type="entry name" value="retropepsin_like"/>
    <property type="match status" value="1"/>
</dbReference>
<dbReference type="GeneID" id="18675995"/>
<name>R7SFH0_FOMME</name>
<dbReference type="Pfam" id="PF13650">
    <property type="entry name" value="Asp_protease_2"/>
    <property type="match status" value="1"/>
</dbReference>
<sequence>MSGAFVLASVEGATLKEHIDQYYEDKPVFTVGTIDEAKDRSNASEGEKHKAVLGVDLDAEVTRLEERLRDVKRRREEARTMKANTKPVEVRLKQSAESSKIIKQVLDQMMDSVVMLTHYELFVIAPELECQYAAKLMRTTQMCDKMLNKAGSGPAKAEEEETSEEARTDSREDQHTGTSVACKDNKAQSSPAAEPRTSRLLCRRTSEAVGSEQCRARECWIGTPVSNNKAGSVPVRLATVKLNDKLETESLLDQGAVMNVMCKDVWKRLGVPKERVQTNLRPANAGSIAIKGVILRLKVSVGGISMVMPVHVVKDTTFDMIIRRPFFALTECETKDFKDSNQILTLTDPADQNQKCQVETQAAVG</sequence>
<dbReference type="OrthoDB" id="3202009at2759"/>
<evidence type="ECO:0000256" key="1">
    <source>
        <dbReference type="SAM" id="Coils"/>
    </source>
</evidence>
<accession>R7SFH0</accession>
<organism evidence="3 4">
    <name type="scientific">Fomitiporia mediterranea (strain MF3/22)</name>
    <name type="common">Grapevine white-rot fungus</name>
    <dbReference type="NCBI Taxonomy" id="694068"/>
    <lineage>
        <taxon>Eukaryota</taxon>
        <taxon>Fungi</taxon>
        <taxon>Dikarya</taxon>
        <taxon>Basidiomycota</taxon>
        <taxon>Agaricomycotina</taxon>
        <taxon>Agaricomycetes</taxon>
        <taxon>Hymenochaetales</taxon>
        <taxon>Hymenochaetaceae</taxon>
        <taxon>Fomitiporia</taxon>
    </lineage>
</organism>
<evidence type="ECO:0000313" key="4">
    <source>
        <dbReference type="Proteomes" id="UP000053630"/>
    </source>
</evidence>
<feature type="region of interest" description="Disordered" evidence="2">
    <location>
        <begin position="149"/>
        <end position="199"/>
    </location>
</feature>
<dbReference type="Gene3D" id="2.40.70.10">
    <property type="entry name" value="Acid Proteases"/>
    <property type="match status" value="1"/>
</dbReference>